<dbReference type="RefSeq" id="WP_036027504.1">
    <property type="nucleotide sequence ID" value="NZ_FMAE01000002.1"/>
</dbReference>
<dbReference type="AlphaFoldDB" id="A0A1C3UQ79"/>
<protein>
    <submittedName>
        <fullName evidence="1">Uncharacterized protein</fullName>
    </submittedName>
</protein>
<organism evidence="1 2">
    <name type="scientific">Bradyrhizobium yuanmingense</name>
    <dbReference type="NCBI Taxonomy" id="108015"/>
    <lineage>
        <taxon>Bacteria</taxon>
        <taxon>Pseudomonadati</taxon>
        <taxon>Pseudomonadota</taxon>
        <taxon>Alphaproteobacteria</taxon>
        <taxon>Hyphomicrobiales</taxon>
        <taxon>Nitrobacteraceae</taxon>
        <taxon>Bradyrhizobium</taxon>
    </lineage>
</organism>
<evidence type="ECO:0000313" key="2">
    <source>
        <dbReference type="Proteomes" id="UP000183174"/>
    </source>
</evidence>
<reference evidence="1 2" key="1">
    <citation type="submission" date="2016-08" db="EMBL/GenBank/DDBJ databases">
        <authorList>
            <person name="Seilhamer J.J."/>
        </authorList>
    </citation>
    <scope>NUCLEOTIDE SEQUENCE [LARGE SCALE GENOMIC DNA]</scope>
    <source>
        <strain evidence="1 2">CCBAU 10071</strain>
    </source>
</reference>
<dbReference type="EMBL" id="FMAE01000002">
    <property type="protein sequence ID" value="SCB17618.1"/>
    <property type="molecule type" value="Genomic_DNA"/>
</dbReference>
<sequence>MDDPATFEQLIQFRAPANLSKAIDRAASQRCQSKSDYIRQALVDRLQADGGSPLGEQQYCLVRGGELITTSFKTSKADIDRVGGDAAWLPIENEDTEPFDPAKHWRLKPLPLRLDSTRGIVVRTYPVIAKCQEHA</sequence>
<gene>
    <name evidence="1" type="ORF">GA0061099_1002501</name>
</gene>
<name>A0A1C3UQ79_9BRAD</name>
<accession>A0A1C3UQ79</accession>
<evidence type="ECO:0000313" key="1">
    <source>
        <dbReference type="EMBL" id="SCB17618.1"/>
    </source>
</evidence>
<dbReference type="Proteomes" id="UP000183174">
    <property type="component" value="Unassembled WGS sequence"/>
</dbReference>
<proteinExistence type="predicted"/>